<dbReference type="HOGENOM" id="CLU_078856_0_0_1"/>
<dbReference type="InterPro" id="IPR012349">
    <property type="entry name" value="Split_barrel_FMN-bd"/>
</dbReference>
<reference evidence="4" key="1">
    <citation type="journal article" date="2013" name="Genome Announc.">
        <title>Draft genome sequence of the grapevine dieback fungus Eutypa lata UCR-EL1.</title>
        <authorList>
            <person name="Blanco-Ulate B."/>
            <person name="Rolshausen P.E."/>
            <person name="Cantu D."/>
        </authorList>
    </citation>
    <scope>NUCLEOTIDE SEQUENCE [LARGE SCALE GENOMIC DNA]</scope>
    <source>
        <strain evidence="4">UCR-EL1</strain>
    </source>
</reference>
<sequence>MDQISLNYEASAGDTHKQVVTSLPPEVVQCLENARFLHLATCTDNQPHVALMNYTYLPSSPYSSAPVIVMTTNPASKKTNNLVANPNVSLLVHDWVSHRPPTQGRRPSGGSPGPEHRSSLATLLANLNTSAVSSISATINGTAQLVSRGSDEERFYRDQHLENNTFVDSDQPFQRQPENGDGGDGDRRERFVAGEDVRVILVHIRDIRTSDWKGGVRDWVLVTTAAEGESGAGNEAPAVNGIR</sequence>
<dbReference type="InterPro" id="IPR011576">
    <property type="entry name" value="Pyridox_Oxase_N"/>
</dbReference>
<keyword evidence="4" id="KW-1185">Reference proteome</keyword>
<dbReference type="eggNOG" id="ENOG502S6QN">
    <property type="taxonomic scope" value="Eukaryota"/>
</dbReference>
<dbReference type="Gene3D" id="2.30.110.10">
    <property type="entry name" value="Electron Transport, Fmn-binding Protein, Chain A"/>
    <property type="match status" value="1"/>
</dbReference>
<dbReference type="KEGG" id="ela:UCREL1_73"/>
<dbReference type="GO" id="GO:0005737">
    <property type="term" value="C:cytoplasm"/>
    <property type="evidence" value="ECO:0007669"/>
    <property type="project" value="TreeGrafter"/>
</dbReference>
<dbReference type="STRING" id="1287681.M7TSC2"/>
<dbReference type="OMA" id="HPTIIMT"/>
<accession>M7TSC2</accession>
<evidence type="ECO:0000313" key="4">
    <source>
        <dbReference type="Proteomes" id="UP000012174"/>
    </source>
</evidence>
<dbReference type="AlphaFoldDB" id="M7TSC2"/>
<feature type="region of interest" description="Disordered" evidence="1">
    <location>
        <begin position="98"/>
        <end position="118"/>
    </location>
</feature>
<dbReference type="Proteomes" id="UP000012174">
    <property type="component" value="Unassembled WGS sequence"/>
</dbReference>
<dbReference type="InterPro" id="IPR052841">
    <property type="entry name" value="PMP_oxidase-like"/>
</dbReference>
<feature type="compositionally biased region" description="Low complexity" evidence="1">
    <location>
        <begin position="99"/>
        <end position="109"/>
    </location>
</feature>
<dbReference type="Pfam" id="PF01243">
    <property type="entry name" value="PNPOx_N"/>
    <property type="match status" value="1"/>
</dbReference>
<dbReference type="OrthoDB" id="5300823at2759"/>
<feature type="domain" description="Pyridoxamine 5'-phosphate oxidase N-terminal" evidence="2">
    <location>
        <begin position="23"/>
        <end position="160"/>
    </location>
</feature>
<evidence type="ECO:0000313" key="3">
    <source>
        <dbReference type="EMBL" id="EMR72861.1"/>
    </source>
</evidence>
<feature type="region of interest" description="Disordered" evidence="1">
    <location>
        <begin position="163"/>
        <end position="190"/>
    </location>
</feature>
<dbReference type="PANTHER" id="PTHR28040">
    <property type="entry name" value="PYRIDOXAMINE 5'-PHOSPHATE OXIDASE YLR456W HOMOLOG-RELATED"/>
    <property type="match status" value="1"/>
</dbReference>
<name>M7TSC2_EUTLA</name>
<protein>
    <submittedName>
        <fullName evidence="3">Putative pyridoxamine 5-phosphate oxidase protein</fullName>
    </submittedName>
</protein>
<evidence type="ECO:0000256" key="1">
    <source>
        <dbReference type="SAM" id="MobiDB-lite"/>
    </source>
</evidence>
<dbReference type="PANTHER" id="PTHR28040:SF1">
    <property type="entry name" value="PYRIDOXAMINE 5'-PHOSPHATE OXIDASE YLR456W HOMOLOG-RELATED"/>
    <property type="match status" value="1"/>
</dbReference>
<evidence type="ECO:0000259" key="2">
    <source>
        <dbReference type="Pfam" id="PF01243"/>
    </source>
</evidence>
<proteinExistence type="predicted"/>
<gene>
    <name evidence="3" type="ORF">UCREL1_73</name>
</gene>
<dbReference type="EMBL" id="KB705362">
    <property type="protein sequence ID" value="EMR72861.1"/>
    <property type="molecule type" value="Genomic_DNA"/>
</dbReference>
<dbReference type="GO" id="GO:0005634">
    <property type="term" value="C:nucleus"/>
    <property type="evidence" value="ECO:0007669"/>
    <property type="project" value="TreeGrafter"/>
</dbReference>
<dbReference type="SUPFAM" id="SSF50475">
    <property type="entry name" value="FMN-binding split barrel"/>
    <property type="match status" value="1"/>
</dbReference>
<feature type="compositionally biased region" description="Polar residues" evidence="1">
    <location>
        <begin position="163"/>
        <end position="177"/>
    </location>
</feature>
<organism evidence="3 4">
    <name type="scientific">Eutypa lata (strain UCR-EL1)</name>
    <name type="common">Grapevine dieback disease fungus</name>
    <name type="synonym">Eutypa armeniacae</name>
    <dbReference type="NCBI Taxonomy" id="1287681"/>
    <lineage>
        <taxon>Eukaryota</taxon>
        <taxon>Fungi</taxon>
        <taxon>Dikarya</taxon>
        <taxon>Ascomycota</taxon>
        <taxon>Pezizomycotina</taxon>
        <taxon>Sordariomycetes</taxon>
        <taxon>Xylariomycetidae</taxon>
        <taxon>Xylariales</taxon>
        <taxon>Diatrypaceae</taxon>
        <taxon>Eutypa</taxon>
    </lineage>
</organism>